<evidence type="ECO:0000313" key="2">
    <source>
        <dbReference type="Proteomes" id="UP000236723"/>
    </source>
</evidence>
<organism evidence="1 2">
    <name type="scientific">Thermomonospora echinospora</name>
    <dbReference type="NCBI Taxonomy" id="1992"/>
    <lineage>
        <taxon>Bacteria</taxon>
        <taxon>Bacillati</taxon>
        <taxon>Actinomycetota</taxon>
        <taxon>Actinomycetes</taxon>
        <taxon>Streptosporangiales</taxon>
        <taxon>Thermomonosporaceae</taxon>
        <taxon>Thermomonospora</taxon>
    </lineage>
</organism>
<dbReference type="EMBL" id="FNVO01000009">
    <property type="protein sequence ID" value="SEG70073.1"/>
    <property type="molecule type" value="Genomic_DNA"/>
</dbReference>
<reference evidence="2" key="1">
    <citation type="submission" date="2016-10" db="EMBL/GenBank/DDBJ databases">
        <authorList>
            <person name="Varghese N."/>
            <person name="Submissions S."/>
        </authorList>
    </citation>
    <scope>NUCLEOTIDE SEQUENCE [LARGE SCALE GENOMIC DNA]</scope>
    <source>
        <strain evidence="2">DSM 43163</strain>
    </source>
</reference>
<evidence type="ECO:0000313" key="1">
    <source>
        <dbReference type="EMBL" id="SEG70073.1"/>
    </source>
</evidence>
<gene>
    <name evidence="1" type="ORF">SAMN04489712_109139</name>
</gene>
<sequence>MAYAAVFSGSIFALEDEASEVLAWEPQFIPAKSVQLITALARNGSP</sequence>
<dbReference type="Proteomes" id="UP000236723">
    <property type="component" value="Unassembled WGS sequence"/>
</dbReference>
<name>A0A1H6CB41_9ACTN</name>
<proteinExistence type="predicted"/>
<keyword evidence="2" id="KW-1185">Reference proteome</keyword>
<dbReference type="AlphaFoldDB" id="A0A1H6CB41"/>
<accession>A0A1H6CB41</accession>
<protein>
    <submittedName>
        <fullName evidence="1">Uncharacterized protein</fullName>
    </submittedName>
</protein>